<dbReference type="AlphaFoldDB" id="A0A6I4IBQ4"/>
<proteinExistence type="predicted"/>
<dbReference type="RefSeq" id="WP_157542843.1">
    <property type="nucleotide sequence ID" value="NZ_WQLA01000006.1"/>
</dbReference>
<evidence type="ECO:0000313" key="2">
    <source>
        <dbReference type="EMBL" id="MVN92532.1"/>
    </source>
</evidence>
<keyword evidence="3" id="KW-1185">Reference proteome</keyword>
<dbReference type="EMBL" id="WQLA01000006">
    <property type="protein sequence ID" value="MVN92532.1"/>
    <property type="molecule type" value="Genomic_DNA"/>
</dbReference>
<accession>A0A6I4IBQ4</accession>
<feature type="transmembrane region" description="Helical" evidence="1">
    <location>
        <begin position="72"/>
        <end position="92"/>
    </location>
</feature>
<reference evidence="2 3" key="1">
    <citation type="submission" date="2019-12" db="EMBL/GenBank/DDBJ databases">
        <title>Mucilaginibacter sp. HME9299 genome sequencing and assembly.</title>
        <authorList>
            <person name="Kang H."/>
            <person name="Kim H."/>
            <person name="Joh K."/>
        </authorList>
    </citation>
    <scope>NUCLEOTIDE SEQUENCE [LARGE SCALE GENOMIC DNA]</scope>
    <source>
        <strain evidence="2 3">HME9299</strain>
    </source>
</reference>
<gene>
    <name evidence="2" type="ORF">GO816_15445</name>
</gene>
<comment type="caution">
    <text evidence="2">The sequence shown here is derived from an EMBL/GenBank/DDBJ whole genome shotgun (WGS) entry which is preliminary data.</text>
</comment>
<dbReference type="Proteomes" id="UP000434850">
    <property type="component" value="Unassembled WGS sequence"/>
</dbReference>
<feature type="transmembrane region" description="Helical" evidence="1">
    <location>
        <begin position="12"/>
        <end position="35"/>
    </location>
</feature>
<protein>
    <submittedName>
        <fullName evidence="2">Uncharacterized protein</fullName>
    </submittedName>
</protein>
<keyword evidence="1" id="KW-0472">Membrane</keyword>
<feature type="transmembrane region" description="Helical" evidence="1">
    <location>
        <begin position="41"/>
        <end position="60"/>
    </location>
</feature>
<keyword evidence="1" id="KW-1133">Transmembrane helix</keyword>
<evidence type="ECO:0000313" key="3">
    <source>
        <dbReference type="Proteomes" id="UP000434850"/>
    </source>
</evidence>
<evidence type="ECO:0000256" key="1">
    <source>
        <dbReference type="SAM" id="Phobius"/>
    </source>
</evidence>
<name>A0A6I4IBQ4_9SPHI</name>
<feature type="transmembrane region" description="Helical" evidence="1">
    <location>
        <begin position="124"/>
        <end position="142"/>
    </location>
</feature>
<organism evidence="2 3">
    <name type="scientific">Mucilaginibacter aquatilis</name>
    <dbReference type="NCBI Taxonomy" id="1517760"/>
    <lineage>
        <taxon>Bacteria</taxon>
        <taxon>Pseudomonadati</taxon>
        <taxon>Bacteroidota</taxon>
        <taxon>Sphingobacteriia</taxon>
        <taxon>Sphingobacteriales</taxon>
        <taxon>Sphingobacteriaceae</taxon>
        <taxon>Mucilaginibacter</taxon>
    </lineage>
</organism>
<keyword evidence="1" id="KW-0812">Transmembrane</keyword>
<sequence length="302" mass="33493">MTSSTGLKISTLIFFVIVFACIVAAINQFLIAGGLLQSRTLGFEATFTLYFAASLALLWLTGKKIEPQITLSLLFVPIAALTIKGLLTSWGVLYPYHFPLQTLIVLSAEVIAYVISEFNLTKKLMTFVVSVTLLFFICSIAMKDPYVEAYTGVNSAVEGPPAQALTKLKEQLIDTGGHRLAWNSRNYYIINFGNSTSAASQIKTQFLKSFALKLPTNIKIVNVYNARLEGFDEFKARIKPDLNDPIIYGYLFDDKLIQQIGVSKFPGEVLVGPGFKFIRLQNGFYSFDAITYADETLGLIKK</sequence>